<keyword evidence="2 7" id="KW-0812">Transmembrane</keyword>
<dbReference type="SUPFAM" id="SSF90123">
    <property type="entry name" value="ABC transporter transmembrane region"/>
    <property type="match status" value="1"/>
</dbReference>
<organism evidence="10 11">
    <name type="scientific">Olleya marilimosa</name>
    <dbReference type="NCBI Taxonomy" id="272164"/>
    <lineage>
        <taxon>Bacteria</taxon>
        <taxon>Pseudomonadati</taxon>
        <taxon>Bacteroidota</taxon>
        <taxon>Flavobacteriia</taxon>
        <taxon>Flavobacteriales</taxon>
        <taxon>Flavobacteriaceae</taxon>
    </lineage>
</organism>
<dbReference type="InterPro" id="IPR027417">
    <property type="entry name" value="P-loop_NTPase"/>
</dbReference>
<evidence type="ECO:0000256" key="5">
    <source>
        <dbReference type="ARBA" id="ARBA00022989"/>
    </source>
</evidence>
<feature type="domain" description="ABC transmembrane type-1" evidence="9">
    <location>
        <begin position="19"/>
        <end position="310"/>
    </location>
</feature>
<dbReference type="SUPFAM" id="SSF52540">
    <property type="entry name" value="P-loop containing nucleoside triphosphate hydrolases"/>
    <property type="match status" value="1"/>
</dbReference>
<evidence type="ECO:0000313" key="11">
    <source>
        <dbReference type="Proteomes" id="UP000627521"/>
    </source>
</evidence>
<evidence type="ECO:0000256" key="2">
    <source>
        <dbReference type="ARBA" id="ARBA00022692"/>
    </source>
</evidence>
<feature type="domain" description="ABC transporter" evidence="8">
    <location>
        <begin position="342"/>
        <end position="577"/>
    </location>
</feature>
<dbReference type="Proteomes" id="UP000627521">
    <property type="component" value="Unassembled WGS sequence"/>
</dbReference>
<dbReference type="Gene3D" id="3.40.50.300">
    <property type="entry name" value="P-loop containing nucleotide triphosphate hydrolases"/>
    <property type="match status" value="1"/>
</dbReference>
<dbReference type="InterPro" id="IPR017871">
    <property type="entry name" value="ABC_transporter-like_CS"/>
</dbReference>
<feature type="transmembrane region" description="Helical" evidence="7">
    <location>
        <begin position="142"/>
        <end position="161"/>
    </location>
</feature>
<dbReference type="PANTHER" id="PTHR43394:SF1">
    <property type="entry name" value="ATP-BINDING CASSETTE SUB-FAMILY B MEMBER 10, MITOCHONDRIAL"/>
    <property type="match status" value="1"/>
</dbReference>
<dbReference type="RefSeq" id="WP_028282861.1">
    <property type="nucleotide sequence ID" value="NZ_JACXXF010000005.1"/>
</dbReference>
<dbReference type="Pfam" id="PF00664">
    <property type="entry name" value="ABC_membrane"/>
    <property type="match status" value="1"/>
</dbReference>
<dbReference type="GO" id="GO:0005524">
    <property type="term" value="F:ATP binding"/>
    <property type="evidence" value="ECO:0007669"/>
    <property type="project" value="UniProtKB-KW"/>
</dbReference>
<keyword evidence="6 7" id="KW-0472">Membrane</keyword>
<evidence type="ECO:0000313" key="10">
    <source>
        <dbReference type="EMBL" id="MBD3863619.1"/>
    </source>
</evidence>
<reference evidence="10 11" key="1">
    <citation type="submission" date="2020-09" db="EMBL/GenBank/DDBJ databases">
        <title>Bacillus nautilus sp. nov., Chryseoglobus crepusculi sp. nov, and Psychrobacter noctis sp. nov., isolated from deep-sea sponges from the equatorial Atlantic.</title>
        <authorList>
            <person name="Stennett H.L."/>
            <person name="Williams S.E."/>
        </authorList>
    </citation>
    <scope>NUCLEOTIDE SEQUENCE [LARGE SCALE GENOMIC DNA]</scope>
    <source>
        <strain evidence="10 11">28M-24</strain>
    </source>
</reference>
<feature type="transmembrane region" description="Helical" evidence="7">
    <location>
        <begin position="167"/>
        <end position="185"/>
    </location>
</feature>
<dbReference type="PROSITE" id="PS50893">
    <property type="entry name" value="ABC_TRANSPORTER_2"/>
    <property type="match status" value="1"/>
</dbReference>
<dbReference type="InterPro" id="IPR036640">
    <property type="entry name" value="ABC1_TM_sf"/>
</dbReference>
<comment type="caution">
    <text evidence="10">The sequence shown here is derived from an EMBL/GenBank/DDBJ whole genome shotgun (WGS) entry which is preliminary data.</text>
</comment>
<gene>
    <name evidence="10" type="ORF">IEG06_09145</name>
</gene>
<sequence length="580" mass="65659">MKELQHLNKYFYKYRTQIIIGVLITIVSKLFTVFVPKFIGSIIDVVNDQLQNPESSEAAYKAKLLRYILFLVGSAILSGILTFWMRQTIINVSRYIEYDLKNEIYQQYQKLSLNFYKKNRTGDLMNRISEDVTKVRMYTGPAIMYSINTLTLFIVALVFMFRQAPMLTLYTIIPLPILSIIIYKISSEIHKRSTIVQQYLSKLSTFSQETFSGISVIKAYGIEPQTSASFNELSETNKEKQLSLVRIQALFFPMMILLIGLSNVLVIYIGGKQYMNGEISLGTISEFIMYVNLLTWPVATVGWVTSIVQEAEASQNRINEFLKTEPEIQNNNSELSEIKGEIEFKEVSFTYDDTNIQALKNVSFKVKSGQTLAVIGKTGSGKSTILDLVGRLYDVDHGTILIDQKPIETLNLYSLRDATGYVPQDAFLFSDSINNNIKFGKENATDQEVIEAAKLAQVHKNIVKFNKQYDTVLGERGITLSGGQKQRVSIARAIIKKPQIMLFDDCLSAVDTETEEKILNNLKTITKGKTTIIVSHRISSAKNADQIIVLDDGQIVQSGTHEDLINTDGYYKELYLKTTK</sequence>
<feature type="transmembrane region" description="Helical" evidence="7">
    <location>
        <begin position="64"/>
        <end position="84"/>
    </location>
</feature>
<evidence type="ECO:0000256" key="7">
    <source>
        <dbReference type="SAM" id="Phobius"/>
    </source>
</evidence>
<dbReference type="InterPro" id="IPR011527">
    <property type="entry name" value="ABC1_TM_dom"/>
</dbReference>
<dbReference type="InterPro" id="IPR003439">
    <property type="entry name" value="ABC_transporter-like_ATP-bd"/>
</dbReference>
<dbReference type="Pfam" id="PF00005">
    <property type="entry name" value="ABC_tran"/>
    <property type="match status" value="1"/>
</dbReference>
<protein>
    <submittedName>
        <fullName evidence="10">ABC transporter ATP-binding protein</fullName>
    </submittedName>
</protein>
<evidence type="ECO:0000259" key="9">
    <source>
        <dbReference type="PROSITE" id="PS50929"/>
    </source>
</evidence>
<name>A0ABR8LX06_9FLAO</name>
<keyword evidence="11" id="KW-1185">Reference proteome</keyword>
<evidence type="ECO:0000256" key="1">
    <source>
        <dbReference type="ARBA" id="ARBA00004651"/>
    </source>
</evidence>
<evidence type="ECO:0000256" key="6">
    <source>
        <dbReference type="ARBA" id="ARBA00023136"/>
    </source>
</evidence>
<dbReference type="CDD" id="cd18541">
    <property type="entry name" value="ABC_6TM_TmrB_like"/>
    <property type="match status" value="1"/>
</dbReference>
<dbReference type="InterPro" id="IPR039421">
    <property type="entry name" value="Type_1_exporter"/>
</dbReference>
<dbReference type="PROSITE" id="PS50929">
    <property type="entry name" value="ABC_TM1F"/>
    <property type="match status" value="1"/>
</dbReference>
<dbReference type="Gene3D" id="1.20.1560.10">
    <property type="entry name" value="ABC transporter type 1, transmembrane domain"/>
    <property type="match status" value="1"/>
</dbReference>
<keyword evidence="4 10" id="KW-0067">ATP-binding</keyword>
<keyword evidence="5 7" id="KW-1133">Transmembrane helix</keyword>
<feature type="transmembrane region" description="Helical" evidence="7">
    <location>
        <begin position="20"/>
        <end position="44"/>
    </location>
</feature>
<accession>A0ABR8LX06</accession>
<dbReference type="EMBL" id="JACXXH010000004">
    <property type="protein sequence ID" value="MBD3863619.1"/>
    <property type="molecule type" value="Genomic_DNA"/>
</dbReference>
<keyword evidence="3" id="KW-0547">Nucleotide-binding</keyword>
<dbReference type="PROSITE" id="PS00211">
    <property type="entry name" value="ABC_TRANSPORTER_1"/>
    <property type="match status" value="1"/>
</dbReference>
<feature type="transmembrane region" description="Helical" evidence="7">
    <location>
        <begin position="289"/>
        <end position="308"/>
    </location>
</feature>
<evidence type="ECO:0000256" key="4">
    <source>
        <dbReference type="ARBA" id="ARBA00022840"/>
    </source>
</evidence>
<dbReference type="InterPro" id="IPR003593">
    <property type="entry name" value="AAA+_ATPase"/>
</dbReference>
<evidence type="ECO:0000256" key="3">
    <source>
        <dbReference type="ARBA" id="ARBA00022741"/>
    </source>
</evidence>
<feature type="transmembrane region" description="Helical" evidence="7">
    <location>
        <begin position="249"/>
        <end position="269"/>
    </location>
</feature>
<proteinExistence type="predicted"/>
<dbReference type="PANTHER" id="PTHR43394">
    <property type="entry name" value="ATP-DEPENDENT PERMEASE MDL1, MITOCHONDRIAL"/>
    <property type="match status" value="1"/>
</dbReference>
<dbReference type="SMART" id="SM00382">
    <property type="entry name" value="AAA"/>
    <property type="match status" value="1"/>
</dbReference>
<comment type="subcellular location">
    <subcellularLocation>
        <location evidence="1">Cell membrane</location>
        <topology evidence="1">Multi-pass membrane protein</topology>
    </subcellularLocation>
</comment>
<evidence type="ECO:0000259" key="8">
    <source>
        <dbReference type="PROSITE" id="PS50893"/>
    </source>
</evidence>